<dbReference type="SUPFAM" id="SSF63748">
    <property type="entry name" value="Tudor/PWWP/MBT"/>
    <property type="match status" value="4"/>
</dbReference>
<feature type="domain" description="Tudor" evidence="6">
    <location>
        <begin position="980"/>
        <end position="1038"/>
    </location>
</feature>
<evidence type="ECO:0000256" key="2">
    <source>
        <dbReference type="ARBA" id="ARBA00022771"/>
    </source>
</evidence>
<dbReference type="FunFam" id="2.30.30.140:FF:000048">
    <property type="entry name" value="Tudor domain containing 1"/>
    <property type="match status" value="1"/>
</dbReference>
<evidence type="ECO:0000259" key="7">
    <source>
        <dbReference type="PROSITE" id="PS50865"/>
    </source>
</evidence>
<gene>
    <name evidence="8" type="ORF">PODLI_1B030724</name>
</gene>
<evidence type="ECO:0000259" key="6">
    <source>
        <dbReference type="PROSITE" id="PS50304"/>
    </source>
</evidence>
<dbReference type="CDD" id="cd20409">
    <property type="entry name" value="Tudor_TDRD1_rpt2"/>
    <property type="match status" value="1"/>
</dbReference>
<dbReference type="FunFam" id="2.30.30.140:FF:000018">
    <property type="entry name" value="Serine/threonine-protein kinase 31"/>
    <property type="match status" value="3"/>
</dbReference>
<dbReference type="PANTHER" id="PTHR22948">
    <property type="entry name" value="TUDOR DOMAIN CONTAINING PROTEIN"/>
    <property type="match status" value="1"/>
</dbReference>
<keyword evidence="9" id="KW-1185">Reference proteome</keyword>
<dbReference type="Gene3D" id="2.30.30.140">
    <property type="match status" value="4"/>
</dbReference>
<organism evidence="8 9">
    <name type="scientific">Podarcis lilfordi</name>
    <name type="common">Lilford's wall lizard</name>
    <dbReference type="NCBI Taxonomy" id="74358"/>
    <lineage>
        <taxon>Eukaryota</taxon>
        <taxon>Metazoa</taxon>
        <taxon>Chordata</taxon>
        <taxon>Craniata</taxon>
        <taxon>Vertebrata</taxon>
        <taxon>Euteleostomi</taxon>
        <taxon>Lepidosauria</taxon>
        <taxon>Squamata</taxon>
        <taxon>Bifurcata</taxon>
        <taxon>Unidentata</taxon>
        <taxon>Episquamata</taxon>
        <taxon>Laterata</taxon>
        <taxon>Lacertibaenia</taxon>
        <taxon>Lacertidae</taxon>
        <taxon>Podarcis</taxon>
    </lineage>
</organism>
<dbReference type="Pfam" id="PF01753">
    <property type="entry name" value="zf-MYND"/>
    <property type="match status" value="1"/>
</dbReference>
<evidence type="ECO:0000256" key="5">
    <source>
        <dbReference type="SAM" id="MobiDB-lite"/>
    </source>
</evidence>
<dbReference type="InterPro" id="IPR035437">
    <property type="entry name" value="SNase_OB-fold_sf"/>
</dbReference>
<feature type="domain" description="Tudor" evidence="6">
    <location>
        <begin position="543"/>
        <end position="602"/>
    </location>
</feature>
<dbReference type="PROSITE" id="PS50304">
    <property type="entry name" value="TUDOR"/>
    <property type="match status" value="4"/>
</dbReference>
<dbReference type="AlphaFoldDB" id="A0AA35KCP3"/>
<reference evidence="8" key="1">
    <citation type="submission" date="2022-12" db="EMBL/GenBank/DDBJ databases">
        <authorList>
            <person name="Alioto T."/>
            <person name="Alioto T."/>
            <person name="Gomez Garrido J."/>
        </authorList>
    </citation>
    <scope>NUCLEOTIDE SEQUENCE</scope>
</reference>
<keyword evidence="2 4" id="KW-0863">Zinc-finger</keyword>
<name>A0AA35KCP3_9SAUR</name>
<dbReference type="Gene3D" id="6.10.140.2220">
    <property type="match status" value="1"/>
</dbReference>
<proteinExistence type="predicted"/>
<feature type="domain" description="MYND-type" evidence="7">
    <location>
        <begin position="174"/>
        <end position="210"/>
    </location>
</feature>
<sequence>MAQSRFIRNEELKIQNESLRSPSTGPNFKSSLPEEDKTSKFLNNFSICEQANMFFETRSSNSSESSYDGCHGSFNRQRTTSEMNGGELRVFVSYEQSRSFSTHNPPIQASVLKLSCAEGKSEAMNGASTFLPSSANEISPMHASALQHAKQRRLQSSPDNTLSTGCDQLHRSTCHFCRMSGSLRCTRCKQVYYCSVECQRKDWQMHSVVCKLVKHNADKVEDSAKSLDEIKKKENLCMNTSKTEERGKKTMYSDLTTLELKKNMKIVGTVTQFNNPSEFYIQVKSPEVLSNINKLSVKLKDYNGINQGEYIPAKGEVSVGQYTLDQTWYRVLIKEVDILKKSALVLYIDYGNGENLLLNRIKRLHQDIAHIPPCAIKCCVANVLPAEEKWNANCSKAIAPFLIGKCCSFTVIDVLVDEMPYFVVDVVLADSGKHLHEILLEIGCSLNSKSRSSNKENSVTGSTVEKISIQEKKLEHKGLDHSGCQTRKVILPSIGDTFLGMVAHIQTPGDFFCQQMGNGCKLTELQVSLGEYCDTISATPDFCPAVGDLCCAQFTEDKQWYRASVLSYISEKTALVGYVDYGNIEVLPLNKLRPIIPKLMELPVQAIKCTLAGVKPASGTWSTESTSVMKKLVQNKVLTIRVINEKDKTFVVKLTDESRTPTINVSKYLLELGCVVEEATTVPAVLETSTGTLQKMRGQQLDKIDWSRVTLTAKQVVNVFVCVLHNPSKFYCQLLDNNGLNALEELNISLAAYCQKTAPNISKVTKGDVCCAYFSGDGRWYRALVKEASSFEAFKVLFVDYGNCEEVTLDKIRQITSTFMKLPFQAIKCSLSGVRPINKEWTAEATTTLETFTAGKKIQARVVSLTRNGVEVELIDNSESGPIVISEYLIKNNLALKKEIVSDLNVQPGELTDSDSQGCIQWTTTEFPVGETVPIHVLDVTNPGLFYAVPTKMKVDLQRLHKLMTGLADYCNSQNDSSFKPKVGEPCCARFTGDDTWYRAVVLEVSVSEVKVAYADYGNVEILPLSRLLPITAPYLELPFQILKCSIAGIMELDGKCSILAAEKLKSFLLNECVTITVKGVNKNIHIVTVKKKSGTHTMNVADELVIENSAKDSNIENRCVKNTKCCCMELRKQVTKLEQIIYFLLKDRFGEEKVPEMIKLFEEAVLE</sequence>
<evidence type="ECO:0000313" key="9">
    <source>
        <dbReference type="Proteomes" id="UP001178461"/>
    </source>
</evidence>
<dbReference type="Gene3D" id="2.40.50.90">
    <property type="match status" value="4"/>
</dbReference>
<feature type="domain" description="Tudor" evidence="6">
    <location>
        <begin position="311"/>
        <end position="371"/>
    </location>
</feature>
<dbReference type="GO" id="GO:0008270">
    <property type="term" value="F:zinc ion binding"/>
    <property type="evidence" value="ECO:0007669"/>
    <property type="project" value="UniProtKB-KW"/>
</dbReference>
<dbReference type="InterPro" id="IPR047377">
    <property type="entry name" value="Tudor_TDRD1_rpt2"/>
</dbReference>
<feature type="region of interest" description="Disordered" evidence="5">
    <location>
        <begin position="15"/>
        <end position="35"/>
    </location>
</feature>
<dbReference type="PROSITE" id="PS50865">
    <property type="entry name" value="ZF_MYND_2"/>
    <property type="match status" value="1"/>
</dbReference>
<dbReference type="SUPFAM" id="SSF144232">
    <property type="entry name" value="HIT/MYND zinc finger-like"/>
    <property type="match status" value="1"/>
</dbReference>
<keyword evidence="1" id="KW-0479">Metal-binding</keyword>
<dbReference type="InterPro" id="IPR002893">
    <property type="entry name" value="Znf_MYND"/>
</dbReference>
<dbReference type="PANTHER" id="PTHR22948:SF4">
    <property type="entry name" value="TUDOR DOMAIN-CONTAINING PROTEIN 1"/>
    <property type="match status" value="1"/>
</dbReference>
<accession>A0AA35KCP3</accession>
<evidence type="ECO:0000256" key="3">
    <source>
        <dbReference type="ARBA" id="ARBA00022833"/>
    </source>
</evidence>
<dbReference type="SMART" id="SM00333">
    <property type="entry name" value="TUDOR"/>
    <property type="match status" value="4"/>
</dbReference>
<keyword evidence="3" id="KW-0862">Zinc</keyword>
<feature type="domain" description="Tudor" evidence="6">
    <location>
        <begin position="763"/>
        <end position="822"/>
    </location>
</feature>
<dbReference type="Proteomes" id="UP001178461">
    <property type="component" value="Chromosome 5"/>
</dbReference>
<evidence type="ECO:0000313" key="8">
    <source>
        <dbReference type="EMBL" id="CAI5775017.1"/>
    </source>
</evidence>
<dbReference type="Pfam" id="PF00567">
    <property type="entry name" value="TUDOR"/>
    <property type="match status" value="4"/>
</dbReference>
<dbReference type="InterPro" id="IPR050621">
    <property type="entry name" value="Tudor_domain_containing"/>
</dbReference>
<protein>
    <submittedName>
        <fullName evidence="8">Tudor domain containing 1</fullName>
    </submittedName>
</protein>
<dbReference type="InterPro" id="IPR002999">
    <property type="entry name" value="Tudor"/>
</dbReference>
<dbReference type="EMBL" id="OX395130">
    <property type="protein sequence ID" value="CAI5775017.1"/>
    <property type="molecule type" value="Genomic_DNA"/>
</dbReference>
<feature type="compositionally biased region" description="Polar residues" evidence="5">
    <location>
        <begin position="15"/>
        <end position="30"/>
    </location>
</feature>
<evidence type="ECO:0000256" key="1">
    <source>
        <dbReference type="ARBA" id="ARBA00022723"/>
    </source>
</evidence>
<evidence type="ECO:0000256" key="4">
    <source>
        <dbReference type="PROSITE-ProRule" id="PRU00134"/>
    </source>
</evidence>